<protein>
    <submittedName>
        <fullName evidence="1">Uncharacterized protein</fullName>
    </submittedName>
</protein>
<proteinExistence type="predicted"/>
<dbReference type="Proteomes" id="UP000603434">
    <property type="component" value="Unassembled WGS sequence"/>
</dbReference>
<gene>
    <name evidence="1" type="ORF">H8E23_04315</name>
</gene>
<dbReference type="EMBL" id="JACNJH010000098">
    <property type="protein sequence ID" value="MBC8360603.1"/>
    <property type="molecule type" value="Genomic_DNA"/>
</dbReference>
<evidence type="ECO:0000313" key="1">
    <source>
        <dbReference type="EMBL" id="MBC8360603.1"/>
    </source>
</evidence>
<evidence type="ECO:0000313" key="2">
    <source>
        <dbReference type="Proteomes" id="UP000603434"/>
    </source>
</evidence>
<reference evidence="1 2" key="1">
    <citation type="submission" date="2020-08" db="EMBL/GenBank/DDBJ databases">
        <title>Bridging the membrane lipid divide: bacteria of the FCB group superphylum have the potential to synthesize archaeal ether lipids.</title>
        <authorList>
            <person name="Villanueva L."/>
            <person name="Von Meijenfeldt F.A.B."/>
            <person name="Westbye A.B."/>
            <person name="Yadav S."/>
            <person name="Hopmans E.C."/>
            <person name="Dutilh B.E."/>
            <person name="Sinninghe Damste J.S."/>
        </authorList>
    </citation>
    <scope>NUCLEOTIDE SEQUENCE [LARGE SCALE GENOMIC DNA]</scope>
    <source>
        <strain evidence="1">NIOZ-UU30</strain>
    </source>
</reference>
<sequence length="93" mass="10574">MEDDEDILYSLSQEKIANEEKKRDYSELGIFLAGGNFTIDGIPFKTASDTALAERSPFSTLLFRRYGVQFQNLTPEQTSRLDYFLLNHTSGEA</sequence>
<comment type="caution">
    <text evidence="1">The sequence shown here is derived from an EMBL/GenBank/DDBJ whole genome shotgun (WGS) entry which is preliminary data.</text>
</comment>
<name>A0A8J6NVA0_9BACT</name>
<organism evidence="1 2">
    <name type="scientific">Candidatus Desulfatibia profunda</name>
    <dbReference type="NCBI Taxonomy" id="2841695"/>
    <lineage>
        <taxon>Bacteria</taxon>
        <taxon>Pseudomonadati</taxon>
        <taxon>Thermodesulfobacteriota</taxon>
        <taxon>Desulfobacteria</taxon>
        <taxon>Desulfobacterales</taxon>
        <taxon>Desulfobacterales incertae sedis</taxon>
        <taxon>Candidatus Desulfatibia</taxon>
    </lineage>
</organism>
<dbReference type="AlphaFoldDB" id="A0A8J6NVA0"/>
<accession>A0A8J6NVA0</accession>